<dbReference type="AlphaFoldDB" id="A0A9P6LMH9"/>
<dbReference type="PANTHER" id="PTHR47966">
    <property type="entry name" value="BETA-SITE APP-CLEAVING ENZYME, ISOFORM A-RELATED"/>
    <property type="match status" value="1"/>
</dbReference>
<organism evidence="4 5">
    <name type="scientific">Colletotrichum karsti</name>
    <dbReference type="NCBI Taxonomy" id="1095194"/>
    <lineage>
        <taxon>Eukaryota</taxon>
        <taxon>Fungi</taxon>
        <taxon>Dikarya</taxon>
        <taxon>Ascomycota</taxon>
        <taxon>Pezizomycotina</taxon>
        <taxon>Sordariomycetes</taxon>
        <taxon>Hypocreomycetidae</taxon>
        <taxon>Glomerellales</taxon>
        <taxon>Glomerellaceae</taxon>
        <taxon>Colletotrichum</taxon>
        <taxon>Colletotrichum boninense species complex</taxon>
    </lineage>
</organism>
<name>A0A9P6LMH9_9PEZI</name>
<dbReference type="PRINTS" id="PR00792">
    <property type="entry name" value="PEPSIN"/>
</dbReference>
<dbReference type="RefSeq" id="XP_038747891.1">
    <property type="nucleotide sequence ID" value="XM_038886641.1"/>
</dbReference>
<reference evidence="4" key="1">
    <citation type="submission" date="2020-03" db="EMBL/GenBank/DDBJ databases">
        <authorList>
            <person name="He L."/>
        </authorList>
    </citation>
    <scope>NUCLEOTIDE SEQUENCE</scope>
    <source>
        <strain evidence="4">CkLH20</strain>
    </source>
</reference>
<dbReference type="Pfam" id="PF00026">
    <property type="entry name" value="Asp"/>
    <property type="match status" value="1"/>
</dbReference>
<dbReference type="GeneID" id="62159715"/>
<feature type="signal peptide" evidence="2">
    <location>
        <begin position="1"/>
        <end position="19"/>
    </location>
</feature>
<feature type="domain" description="Peptidase A1" evidence="3">
    <location>
        <begin position="33"/>
        <end position="369"/>
    </location>
</feature>
<dbReference type="InterPro" id="IPR034164">
    <property type="entry name" value="Pepsin-like_dom"/>
</dbReference>
<dbReference type="PANTHER" id="PTHR47966:SF68">
    <property type="entry name" value="PEPTIDASE A1 DOMAIN-CONTAINING PROTEIN"/>
    <property type="match status" value="1"/>
</dbReference>
<evidence type="ECO:0000256" key="1">
    <source>
        <dbReference type="ARBA" id="ARBA00007447"/>
    </source>
</evidence>
<comment type="caution">
    <text evidence="4">The sequence shown here is derived from an EMBL/GenBank/DDBJ whole genome shotgun (WGS) entry which is preliminary data.</text>
</comment>
<dbReference type="Gene3D" id="2.40.70.10">
    <property type="entry name" value="Acid Proteases"/>
    <property type="match status" value="2"/>
</dbReference>
<feature type="chain" id="PRO_5040275547" description="Peptidase A1 domain-containing protein" evidence="2">
    <location>
        <begin position="20"/>
        <end position="385"/>
    </location>
</feature>
<dbReference type="InterPro" id="IPR033121">
    <property type="entry name" value="PEPTIDASE_A1"/>
</dbReference>
<dbReference type="PROSITE" id="PS51767">
    <property type="entry name" value="PEPTIDASE_A1"/>
    <property type="match status" value="1"/>
</dbReference>
<evidence type="ECO:0000313" key="4">
    <source>
        <dbReference type="EMBL" id="KAF9878430.1"/>
    </source>
</evidence>
<dbReference type="GO" id="GO:0004190">
    <property type="term" value="F:aspartic-type endopeptidase activity"/>
    <property type="evidence" value="ECO:0007669"/>
    <property type="project" value="InterPro"/>
</dbReference>
<comment type="similarity">
    <text evidence="1">Belongs to the peptidase A1 family.</text>
</comment>
<protein>
    <recommendedName>
        <fullName evidence="3">Peptidase A1 domain-containing protein</fullName>
    </recommendedName>
</protein>
<dbReference type="Proteomes" id="UP000781932">
    <property type="component" value="Unassembled WGS sequence"/>
</dbReference>
<sequence>MSSVTRFFSAAAVASVATAAVLDLPIIVDNGYKTVEFNIGTPAKTYRLLFDTGSASSWAVDSTCKTDCANVSGYDRVGYDVNNSTTGHLTGNFADIPYLGGRVAGPAVDEVWSAAGLTWNQTFIAANESNWAALAADGFMGLAFSSIIDGGANTVVETLMAENNLDAAKFGIYYGTEFTNTSGKPGDGVLTLGGSREADHVDGELTTIPITRVNGGYDVWRSTMLKVNGTRTAADGSVVEAETDFDIGNVVFDTGAGSITLPEEQNLKVYESIGMNYTAILNGEHIPLCSEFNSSWGFKFSFGDYRDPQVVEIRGDQLKRPGFANREDGCWPPFEGGETRGFTLIGTPFLRNFYTVWDFGAAANETDISRFDPKLSFGKLKAKTN</sequence>
<evidence type="ECO:0000313" key="5">
    <source>
        <dbReference type="Proteomes" id="UP000781932"/>
    </source>
</evidence>
<evidence type="ECO:0000259" key="3">
    <source>
        <dbReference type="PROSITE" id="PS51767"/>
    </source>
</evidence>
<keyword evidence="5" id="KW-1185">Reference proteome</keyword>
<dbReference type="EMBL" id="JAATWM020000010">
    <property type="protein sequence ID" value="KAF9878430.1"/>
    <property type="molecule type" value="Genomic_DNA"/>
</dbReference>
<dbReference type="GO" id="GO:0006508">
    <property type="term" value="P:proteolysis"/>
    <property type="evidence" value="ECO:0007669"/>
    <property type="project" value="InterPro"/>
</dbReference>
<evidence type="ECO:0000256" key="2">
    <source>
        <dbReference type="SAM" id="SignalP"/>
    </source>
</evidence>
<dbReference type="OrthoDB" id="771136at2759"/>
<dbReference type="CDD" id="cd05471">
    <property type="entry name" value="pepsin_like"/>
    <property type="match status" value="1"/>
</dbReference>
<dbReference type="SUPFAM" id="SSF50630">
    <property type="entry name" value="Acid proteases"/>
    <property type="match status" value="1"/>
</dbReference>
<keyword evidence="2" id="KW-0732">Signal</keyword>
<reference evidence="4" key="2">
    <citation type="submission" date="2020-11" db="EMBL/GenBank/DDBJ databases">
        <title>Whole genome sequencing of Colletotrichum sp.</title>
        <authorList>
            <person name="Li H."/>
        </authorList>
    </citation>
    <scope>NUCLEOTIDE SEQUENCE</scope>
    <source>
        <strain evidence="4">CkLH20</strain>
    </source>
</reference>
<accession>A0A9P6LMH9</accession>
<proteinExistence type="inferred from homology"/>
<dbReference type="InterPro" id="IPR001461">
    <property type="entry name" value="Aspartic_peptidase_A1"/>
</dbReference>
<gene>
    <name evidence="4" type="ORF">CkaCkLH20_03922</name>
</gene>
<dbReference type="GO" id="GO:0000324">
    <property type="term" value="C:fungal-type vacuole"/>
    <property type="evidence" value="ECO:0007669"/>
    <property type="project" value="TreeGrafter"/>
</dbReference>
<dbReference type="InterPro" id="IPR021109">
    <property type="entry name" value="Peptidase_aspartic_dom_sf"/>
</dbReference>